<dbReference type="Proteomes" id="UP000014984">
    <property type="component" value="Chromosome"/>
</dbReference>
<accession>S5MHK7</accession>
<evidence type="ECO:0000313" key="9">
    <source>
        <dbReference type="EMBL" id="AGR41340.1"/>
    </source>
</evidence>
<feature type="transmembrane region" description="Helical" evidence="8">
    <location>
        <begin position="159"/>
        <end position="177"/>
    </location>
</feature>
<dbReference type="EMBL" id="CP005074">
    <property type="protein sequence ID" value="AGR41340.1"/>
    <property type="molecule type" value="Genomic_DNA"/>
</dbReference>
<dbReference type="STRING" id="1276220.STAIW_v1c07280"/>
<evidence type="ECO:0000256" key="7">
    <source>
        <dbReference type="ARBA" id="ARBA00023136"/>
    </source>
</evidence>
<reference evidence="9 10" key="1">
    <citation type="journal article" date="2013" name="Genome Biol. Evol.">
        <title>Comparison of metabolic capacities and inference of gene content evolution in mosquito-associated Spiroplasma diminutum and S. taiwanense.</title>
        <authorList>
            <person name="Lo W.S."/>
            <person name="Ku C."/>
            <person name="Chen L.L."/>
            <person name="Chang T.H."/>
            <person name="Kuo C.H."/>
        </authorList>
    </citation>
    <scope>NUCLEOTIDE SEQUENCE [LARGE SCALE GENOMIC DNA]</scope>
    <source>
        <strain evidence="9">CT-1</strain>
    </source>
</reference>
<dbReference type="PANTHER" id="PTHR36122">
    <property type="entry name" value="NICOTINAMIDE RIBOSIDE TRANSPORTER PNUC"/>
    <property type="match status" value="1"/>
</dbReference>
<feature type="transmembrane region" description="Helical" evidence="8">
    <location>
        <begin position="106"/>
        <end position="127"/>
    </location>
</feature>
<gene>
    <name evidence="9" type="primary">pnuC</name>
    <name evidence="9" type="ORF">STAIW_v1c07280</name>
</gene>
<keyword evidence="10" id="KW-1185">Reference proteome</keyword>
<keyword evidence="6 8" id="KW-1133">Transmembrane helix</keyword>
<feature type="transmembrane region" description="Helical" evidence="8">
    <location>
        <begin position="133"/>
        <end position="152"/>
    </location>
</feature>
<dbReference type="GO" id="GO:0034257">
    <property type="term" value="F:nicotinamide riboside transmembrane transporter activity"/>
    <property type="evidence" value="ECO:0007669"/>
    <property type="project" value="InterPro"/>
</dbReference>
<evidence type="ECO:0000256" key="4">
    <source>
        <dbReference type="ARBA" id="ARBA00022475"/>
    </source>
</evidence>
<evidence type="ECO:0000256" key="5">
    <source>
        <dbReference type="ARBA" id="ARBA00022692"/>
    </source>
</evidence>
<evidence type="ECO:0000256" key="3">
    <source>
        <dbReference type="ARBA" id="ARBA00022448"/>
    </source>
</evidence>
<feature type="transmembrane region" description="Helical" evidence="8">
    <location>
        <begin position="189"/>
        <end position="211"/>
    </location>
</feature>
<dbReference type="InterPro" id="IPR006419">
    <property type="entry name" value="NMN_transpt_PnuC"/>
</dbReference>
<dbReference type="Pfam" id="PF04973">
    <property type="entry name" value="NMN_transporter"/>
    <property type="match status" value="1"/>
</dbReference>
<dbReference type="PATRIC" id="fig|1276220.3.peg.743"/>
<proteinExistence type="inferred from homology"/>
<feature type="transmembrane region" description="Helical" evidence="8">
    <location>
        <begin position="64"/>
        <end position="86"/>
    </location>
</feature>
<evidence type="ECO:0000256" key="1">
    <source>
        <dbReference type="ARBA" id="ARBA00004651"/>
    </source>
</evidence>
<keyword evidence="3" id="KW-0813">Transport</keyword>
<dbReference type="HOGENOM" id="CLU_076589_4_1_14"/>
<comment type="subcellular location">
    <subcellularLocation>
        <location evidence="1">Cell membrane</location>
        <topology evidence="1">Multi-pass membrane protein</topology>
    </subcellularLocation>
</comment>
<organism evidence="9 10">
    <name type="scientific">Spiroplasma taiwanense CT-1</name>
    <dbReference type="NCBI Taxonomy" id="1276220"/>
    <lineage>
        <taxon>Bacteria</taxon>
        <taxon>Bacillati</taxon>
        <taxon>Mycoplasmatota</taxon>
        <taxon>Mollicutes</taxon>
        <taxon>Entomoplasmatales</taxon>
        <taxon>Spiroplasmataceae</taxon>
        <taxon>Spiroplasma</taxon>
    </lineage>
</organism>
<protein>
    <submittedName>
        <fullName evidence="9">Nicotinamide mononucleotide transporter PnuC</fullName>
    </submittedName>
</protein>
<dbReference type="NCBIfam" id="TIGR01528">
    <property type="entry name" value="NMN_trans_PnuC"/>
    <property type="match status" value="1"/>
</dbReference>
<sequence length="238" mass="27244">MFVIYFLILILVLGIIAKDIAITIIAGITGTIGVILGAKGKISSFIIASINSILYIIIALEGMLLSSVILHAGFYIPMNIIGFALWFKKRNNQGDVFARFLSIQGIILVCVTLILIWVSYSLIMINFTEAQNVWLDSFVLVESIIAVILMIFRYVDQWFLWLLVNFINLVMWIIILVNIENEAYEQSTAIIFIIMHISYLINSIYGFLNWIKLNKNLQKQKPKQLTYEELKQLSTKKK</sequence>
<feature type="transmembrane region" description="Helical" evidence="8">
    <location>
        <begin position="42"/>
        <end position="58"/>
    </location>
</feature>
<comment type="similarity">
    <text evidence="2">Belongs to the nicotinamide ribonucleoside (NR) uptake permease (TC 4.B.1) family.</text>
</comment>
<keyword evidence="7 8" id="KW-0472">Membrane</keyword>
<dbReference type="GO" id="GO:0005886">
    <property type="term" value="C:plasma membrane"/>
    <property type="evidence" value="ECO:0007669"/>
    <property type="project" value="UniProtKB-SubCell"/>
</dbReference>
<evidence type="ECO:0000256" key="8">
    <source>
        <dbReference type="SAM" id="Phobius"/>
    </source>
</evidence>
<keyword evidence="5 8" id="KW-0812">Transmembrane</keyword>
<name>S5MHK7_9MOLU</name>
<dbReference type="PANTHER" id="PTHR36122:SF2">
    <property type="entry name" value="NICOTINAMIDE RIBOSIDE TRANSPORTER PNUC"/>
    <property type="match status" value="1"/>
</dbReference>
<keyword evidence="4" id="KW-1003">Cell membrane</keyword>
<dbReference type="AlphaFoldDB" id="S5MHK7"/>
<dbReference type="eggNOG" id="COG3201">
    <property type="taxonomic scope" value="Bacteria"/>
</dbReference>
<feature type="transmembrane region" description="Helical" evidence="8">
    <location>
        <begin position="6"/>
        <end position="35"/>
    </location>
</feature>
<evidence type="ECO:0000256" key="2">
    <source>
        <dbReference type="ARBA" id="ARBA00006669"/>
    </source>
</evidence>
<dbReference type="KEGG" id="stai:STAIW_v1c07280"/>
<evidence type="ECO:0000256" key="6">
    <source>
        <dbReference type="ARBA" id="ARBA00022989"/>
    </source>
</evidence>
<dbReference type="RefSeq" id="WP_020834479.1">
    <property type="nucleotide sequence ID" value="NC_021846.1"/>
</dbReference>
<evidence type="ECO:0000313" key="10">
    <source>
        <dbReference type="Proteomes" id="UP000014984"/>
    </source>
</evidence>